<accession>A0A4Y9NS27</accession>
<dbReference type="InterPro" id="IPR032466">
    <property type="entry name" value="Metal_Hydrolase"/>
</dbReference>
<evidence type="ECO:0000313" key="7">
    <source>
        <dbReference type="Proteomes" id="UP000297700"/>
    </source>
</evidence>
<evidence type="ECO:0000313" key="8">
    <source>
        <dbReference type="Proteomes" id="UP000298225"/>
    </source>
</evidence>
<evidence type="ECO:0000313" key="6">
    <source>
        <dbReference type="EMBL" id="TFV69513.1"/>
    </source>
</evidence>
<dbReference type="SUPFAM" id="SSF51338">
    <property type="entry name" value="Composite domain of metallo-dependent hydrolases"/>
    <property type="match status" value="1"/>
</dbReference>
<dbReference type="PANTHER" id="PTHR43794">
    <property type="entry name" value="AMINOHYDROLASE SSNA-RELATED"/>
    <property type="match status" value="1"/>
</dbReference>
<dbReference type="RefSeq" id="WP_126259254.1">
    <property type="nucleotide sequence ID" value="NZ_SPQS01000026.1"/>
</dbReference>
<proteinExistence type="inferred from homology"/>
<dbReference type="EMBL" id="SPQS01000026">
    <property type="protein sequence ID" value="TFV69513.1"/>
    <property type="molecule type" value="Genomic_DNA"/>
</dbReference>
<protein>
    <recommendedName>
        <fullName evidence="4">Amidohydrolase-related domain-containing protein</fullName>
    </recommendedName>
</protein>
<dbReference type="SUPFAM" id="SSF51556">
    <property type="entry name" value="Metallo-dependent hydrolases"/>
    <property type="match status" value="1"/>
</dbReference>
<dbReference type="InterPro" id="IPR011059">
    <property type="entry name" value="Metal-dep_hydrolase_composite"/>
</dbReference>
<dbReference type="Gene3D" id="3.20.20.140">
    <property type="entry name" value="Metal-dependent hydrolases"/>
    <property type="match status" value="1"/>
</dbReference>
<dbReference type="Proteomes" id="UP000298225">
    <property type="component" value="Unassembled WGS sequence"/>
</dbReference>
<keyword evidence="3" id="KW-0732">Signal</keyword>
<dbReference type="GO" id="GO:0016810">
    <property type="term" value="F:hydrolase activity, acting on carbon-nitrogen (but not peptide) bonds"/>
    <property type="evidence" value="ECO:0007669"/>
    <property type="project" value="InterPro"/>
</dbReference>
<evidence type="ECO:0000259" key="4">
    <source>
        <dbReference type="Pfam" id="PF01979"/>
    </source>
</evidence>
<keyword evidence="2" id="KW-0378">Hydrolase</keyword>
<name>A0A4Y9KVA7_9BRAD</name>
<evidence type="ECO:0000256" key="3">
    <source>
        <dbReference type="SAM" id="SignalP"/>
    </source>
</evidence>
<reference evidence="5 8" key="1">
    <citation type="submission" date="2019-03" db="EMBL/GenBank/DDBJ databases">
        <title>Bradyrhizobium strains diversity isolated from Chamaecrista fasciculata.</title>
        <authorList>
            <person name="Urquiaga M.C.O."/>
            <person name="Hungria M."/>
            <person name="Delamuta J.R.M."/>
        </authorList>
    </citation>
    <scope>NUCLEOTIDE SEQUENCE [LARGE SCALE GENOMIC DNA]</scope>
    <source>
        <strain evidence="5 8">CNPSo 3424</strain>
    </source>
</reference>
<dbReference type="Gene3D" id="2.30.40.10">
    <property type="entry name" value="Urease, subunit C, domain 1"/>
    <property type="match status" value="1"/>
</dbReference>
<feature type="domain" description="Amidohydrolase-related" evidence="4">
    <location>
        <begin position="278"/>
        <end position="426"/>
    </location>
</feature>
<dbReference type="AlphaFoldDB" id="A0A4Y9KVA7"/>
<keyword evidence="8" id="KW-1185">Reference proteome</keyword>
<evidence type="ECO:0000256" key="2">
    <source>
        <dbReference type="ARBA" id="ARBA00022801"/>
    </source>
</evidence>
<dbReference type="InterPro" id="IPR006680">
    <property type="entry name" value="Amidohydro-rel"/>
</dbReference>
<organism evidence="5 8">
    <name type="scientific">Bradyrhizobium frederickii</name>
    <dbReference type="NCBI Taxonomy" id="2560054"/>
    <lineage>
        <taxon>Bacteria</taxon>
        <taxon>Pseudomonadati</taxon>
        <taxon>Pseudomonadota</taxon>
        <taxon>Alphaproteobacteria</taxon>
        <taxon>Hyphomicrobiales</taxon>
        <taxon>Nitrobacteraceae</taxon>
        <taxon>Bradyrhizobium</taxon>
    </lineage>
</organism>
<sequence>MRTFLRIAGWSTALVALALSPLTTAKAADDWTISGMVLSPNGIISDGAISISKQIITAVGPIASVPSSSSAIKVPGIILPGFIDLHDHLTWNALPRWIPARKFNNRYEWQDTAEYDRALVAPHNVVLADTACETEIYAEIKALAGGATSVLGGLLADDKHPDNAKCVAGLVRNLDTASNMPFTKPPSDPKDTICPTDLAIDRTLLDVVENDVFPLELTHGRMDFLLCELKAGTLRGMVVHLSEGAPTDSAAHREYTMLSKEILRQKDLKTGIESAIEREGLILIHGTALRDQDFKGMKESKVGLVWSPRSNDELYGSTVNLAAAHLAGIDMAIAPDWSPSGSAGMLQEMGYAARHYGVKSDDLIKMATSTPAKMARISDHVGSLAPNKFADFVVVNVAVDPTKPTALDPVVKATPADIALVVVGGQPIYGDLALLTQLLPTGTAVDQMTVCGATKAIYLGQSEAGVRGWSVADIKKALNAALAKGSSSLPDIECD</sequence>
<reference evidence="6 7" key="2">
    <citation type="submission" date="2019-03" db="EMBL/GenBank/DDBJ databases">
        <title>Bradyrhizobium strains diversity.</title>
        <authorList>
            <person name="Urquiaga M.C.O."/>
            <person name="Hungria M."/>
            <person name="Delamuta J.R.M."/>
            <person name="Klepa M.S."/>
        </authorList>
    </citation>
    <scope>NUCLEOTIDE SEQUENCE [LARGE SCALE GENOMIC DNA]</scope>
    <source>
        <strain evidence="6 7">CNPSo 3426</strain>
    </source>
</reference>
<gene>
    <name evidence="6" type="ORF">E4K64_32925</name>
    <name evidence="5" type="ORF">E4K66_27460</name>
</gene>
<dbReference type="InterPro" id="IPR050287">
    <property type="entry name" value="MTA/SAH_deaminase"/>
</dbReference>
<accession>A0A4Y9KVA7</accession>
<feature type="chain" id="PRO_5044616810" description="Amidohydrolase-related domain-containing protein" evidence="3">
    <location>
        <begin position="28"/>
        <end position="495"/>
    </location>
</feature>
<dbReference type="EMBL" id="SPQU01000015">
    <property type="protein sequence ID" value="TFV35260.1"/>
    <property type="molecule type" value="Genomic_DNA"/>
</dbReference>
<dbReference type="PANTHER" id="PTHR43794:SF11">
    <property type="entry name" value="AMIDOHYDROLASE-RELATED DOMAIN-CONTAINING PROTEIN"/>
    <property type="match status" value="1"/>
</dbReference>
<evidence type="ECO:0000256" key="1">
    <source>
        <dbReference type="ARBA" id="ARBA00006745"/>
    </source>
</evidence>
<feature type="signal peptide" evidence="3">
    <location>
        <begin position="1"/>
        <end position="27"/>
    </location>
</feature>
<comment type="caution">
    <text evidence="5">The sequence shown here is derived from an EMBL/GenBank/DDBJ whole genome shotgun (WGS) entry which is preliminary data.</text>
</comment>
<evidence type="ECO:0000313" key="5">
    <source>
        <dbReference type="EMBL" id="TFV35260.1"/>
    </source>
</evidence>
<dbReference type="Proteomes" id="UP000297700">
    <property type="component" value="Unassembled WGS sequence"/>
</dbReference>
<dbReference type="Pfam" id="PF01979">
    <property type="entry name" value="Amidohydro_1"/>
    <property type="match status" value="1"/>
</dbReference>
<dbReference type="OrthoDB" id="9796020at2"/>
<comment type="similarity">
    <text evidence="1">Belongs to the metallo-dependent hydrolases superfamily. ATZ/TRZ family.</text>
</comment>